<dbReference type="EMBL" id="BAAAPH010000010">
    <property type="protein sequence ID" value="GAA1574599.1"/>
    <property type="molecule type" value="Genomic_DNA"/>
</dbReference>
<keyword evidence="1" id="KW-0472">Membrane</keyword>
<reference evidence="3" key="1">
    <citation type="journal article" date="2019" name="Int. J. Syst. Evol. Microbiol.">
        <title>The Global Catalogue of Microorganisms (GCM) 10K type strain sequencing project: providing services to taxonomists for standard genome sequencing and annotation.</title>
        <authorList>
            <consortium name="The Broad Institute Genomics Platform"/>
            <consortium name="The Broad Institute Genome Sequencing Center for Infectious Disease"/>
            <person name="Wu L."/>
            <person name="Ma J."/>
        </authorList>
    </citation>
    <scope>NUCLEOTIDE SEQUENCE [LARGE SCALE GENOMIC DNA]</scope>
    <source>
        <strain evidence="3">JCM 15572</strain>
    </source>
</reference>
<accession>A0ABP4PAZ6</accession>
<evidence type="ECO:0000256" key="1">
    <source>
        <dbReference type="SAM" id="Phobius"/>
    </source>
</evidence>
<proteinExistence type="predicted"/>
<comment type="caution">
    <text evidence="2">The sequence shown here is derived from an EMBL/GenBank/DDBJ whole genome shotgun (WGS) entry which is preliminary data.</text>
</comment>
<keyword evidence="3" id="KW-1185">Reference proteome</keyword>
<evidence type="ECO:0000313" key="2">
    <source>
        <dbReference type="EMBL" id="GAA1574599.1"/>
    </source>
</evidence>
<keyword evidence="1" id="KW-1133">Transmembrane helix</keyword>
<feature type="transmembrane region" description="Helical" evidence="1">
    <location>
        <begin position="20"/>
        <end position="48"/>
    </location>
</feature>
<dbReference type="Proteomes" id="UP001501705">
    <property type="component" value="Unassembled WGS sequence"/>
</dbReference>
<evidence type="ECO:0000313" key="3">
    <source>
        <dbReference type="Proteomes" id="UP001501705"/>
    </source>
</evidence>
<protein>
    <recommendedName>
        <fullName evidence="4">PH domain-containing protein</fullName>
    </recommendedName>
</protein>
<evidence type="ECO:0008006" key="4">
    <source>
        <dbReference type="Google" id="ProtNLM"/>
    </source>
</evidence>
<name>A0ABP4PAZ6_9ACTN</name>
<sequence length="146" mass="16375">MSPPSDPHHWRAGRVERTLAVVPLIAAIVTTAILPEFWPTIPLALVLLTRVWRVDLRLTDEELIFRGFVGTRRIPRADITSARFDYKPLGNIVLEIHRHSGVVDQLLFSPKLSSTELSGDPPPVDSAAYRITRWAEQYEKPGTATA</sequence>
<keyword evidence="1" id="KW-0812">Transmembrane</keyword>
<gene>
    <name evidence="2" type="ORF">GCM10009804_34250</name>
</gene>
<organism evidence="2 3">
    <name type="scientific">Kribbella hippodromi</name>
    <dbReference type="NCBI Taxonomy" id="434347"/>
    <lineage>
        <taxon>Bacteria</taxon>
        <taxon>Bacillati</taxon>
        <taxon>Actinomycetota</taxon>
        <taxon>Actinomycetes</taxon>
        <taxon>Propionibacteriales</taxon>
        <taxon>Kribbellaceae</taxon>
        <taxon>Kribbella</taxon>
    </lineage>
</organism>
<dbReference type="RefSeq" id="WP_344234546.1">
    <property type="nucleotide sequence ID" value="NZ_BAAAPH010000010.1"/>
</dbReference>